<accession>A0A6P8I480</accession>
<feature type="domain" description="C2H2-type" evidence="15">
    <location>
        <begin position="352"/>
        <end position="379"/>
    </location>
</feature>
<feature type="domain" description="C2H2-type" evidence="15">
    <location>
        <begin position="324"/>
        <end position="351"/>
    </location>
</feature>
<evidence type="ECO:0000256" key="5">
    <source>
        <dbReference type="ARBA" id="ARBA00022723"/>
    </source>
</evidence>
<feature type="region of interest" description="Disordered" evidence="14">
    <location>
        <begin position="1"/>
        <end position="37"/>
    </location>
</feature>
<dbReference type="GO" id="GO:0042054">
    <property type="term" value="F:histone methyltransferase activity"/>
    <property type="evidence" value="ECO:0007669"/>
    <property type="project" value="InterPro"/>
</dbReference>
<feature type="domain" description="SET" evidence="16">
    <location>
        <begin position="93"/>
        <end position="210"/>
    </location>
</feature>
<evidence type="ECO:0000256" key="9">
    <source>
        <dbReference type="ARBA" id="ARBA00023015"/>
    </source>
</evidence>
<evidence type="ECO:0000256" key="6">
    <source>
        <dbReference type="ARBA" id="ARBA00022737"/>
    </source>
</evidence>
<dbReference type="FunFam" id="3.30.160.60:FF:000624">
    <property type="entry name" value="zinc finger protein 697"/>
    <property type="match status" value="1"/>
</dbReference>
<dbReference type="SUPFAM" id="SSF82199">
    <property type="entry name" value="SET domain"/>
    <property type="match status" value="1"/>
</dbReference>
<sequence>MLNDASLFSDETDEKEKQNLEPGSRYPKRTRSMTASYREAEVPDDDHYLYCEECQDLYSGDCPNHGPLKAIPDNKLKENVDSALTAARASLPDFLEIKPSTIPDAGLGVFLKSGFIPNRSRFGPYRGTKVKLEDMADETDTSYVWEIMKDGKFSHFVDGADEANANWMRFVNCSRCETEQNLVSYQYKGDIFYRSYKQITEGTELLVWYGDKYAQELGIPLENQDDQDDQGESLQCKICRKKFPYANMLERHTNNGCSRVDQNKEIKCVLCDTNCQTAEEYDSHLFAVHCDHSTHFVCPVCKKTWKKKQAFLRHLRTHSGYKPYKCTYCDKAFIQQGHLKDHERIHTGVKPYKCTHCDKAFKTQAHLKYHERIHRGVKPYKCTHCNKAFIQQGDLKKHERLHTGVKPYKCTYCNKAFTRQGHLKQHILRYHEK</sequence>
<evidence type="ECO:0000256" key="12">
    <source>
        <dbReference type="ARBA" id="ARBA00023242"/>
    </source>
</evidence>
<evidence type="ECO:0000256" key="7">
    <source>
        <dbReference type="ARBA" id="ARBA00022771"/>
    </source>
</evidence>
<evidence type="ECO:0000259" key="15">
    <source>
        <dbReference type="PROSITE" id="PS50157"/>
    </source>
</evidence>
<evidence type="ECO:0000256" key="10">
    <source>
        <dbReference type="ARBA" id="ARBA00023125"/>
    </source>
</evidence>
<dbReference type="FunFam" id="3.30.160.60:FF:001485">
    <property type="entry name" value="Krueppel-related zinc finger protein"/>
    <property type="match status" value="1"/>
</dbReference>
<evidence type="ECO:0000256" key="11">
    <source>
        <dbReference type="ARBA" id="ARBA00023163"/>
    </source>
</evidence>
<keyword evidence="9" id="KW-0805">Transcription regulation</keyword>
<evidence type="ECO:0000256" key="3">
    <source>
        <dbReference type="ARBA" id="ARBA00022679"/>
    </source>
</evidence>
<dbReference type="GO" id="GO:0005634">
    <property type="term" value="C:nucleus"/>
    <property type="evidence" value="ECO:0007669"/>
    <property type="project" value="UniProtKB-SubCell"/>
</dbReference>
<dbReference type="GO" id="GO:0032259">
    <property type="term" value="P:methylation"/>
    <property type="evidence" value="ECO:0007669"/>
    <property type="project" value="UniProtKB-KW"/>
</dbReference>
<evidence type="ECO:0000259" key="16">
    <source>
        <dbReference type="PROSITE" id="PS50280"/>
    </source>
</evidence>
<dbReference type="GO" id="GO:0010468">
    <property type="term" value="P:regulation of gene expression"/>
    <property type="evidence" value="ECO:0007669"/>
    <property type="project" value="TreeGrafter"/>
</dbReference>
<dbReference type="GO" id="GO:0008270">
    <property type="term" value="F:zinc ion binding"/>
    <property type="evidence" value="ECO:0007669"/>
    <property type="project" value="UniProtKB-KW"/>
</dbReference>
<dbReference type="FunFam" id="3.30.160.60:FF:000733">
    <property type="entry name" value="Zinc finger protein 236 variant"/>
    <property type="match status" value="1"/>
</dbReference>
<dbReference type="InterPro" id="IPR013087">
    <property type="entry name" value="Znf_C2H2_type"/>
</dbReference>
<keyword evidence="17" id="KW-1185">Reference proteome</keyword>
<dbReference type="Pfam" id="PF13894">
    <property type="entry name" value="zf-C2H2_4"/>
    <property type="match status" value="1"/>
</dbReference>
<dbReference type="SMART" id="SM00355">
    <property type="entry name" value="ZnF_C2H2"/>
    <property type="match status" value="7"/>
</dbReference>
<dbReference type="PANTHER" id="PTHR16515">
    <property type="entry name" value="PR DOMAIN ZINC FINGER PROTEIN"/>
    <property type="match status" value="1"/>
</dbReference>
<dbReference type="GO" id="GO:0003677">
    <property type="term" value="F:DNA binding"/>
    <property type="evidence" value="ECO:0007669"/>
    <property type="project" value="UniProtKB-KW"/>
</dbReference>
<evidence type="ECO:0000256" key="8">
    <source>
        <dbReference type="ARBA" id="ARBA00022833"/>
    </source>
</evidence>
<reference evidence="18" key="1">
    <citation type="submission" date="2025-08" db="UniProtKB">
        <authorList>
            <consortium name="RefSeq"/>
        </authorList>
    </citation>
    <scope>IDENTIFICATION</scope>
    <source>
        <tissue evidence="18">Tentacle</tissue>
    </source>
</reference>
<dbReference type="InterPro" id="IPR001214">
    <property type="entry name" value="SET_dom"/>
</dbReference>
<dbReference type="SUPFAM" id="SSF57667">
    <property type="entry name" value="beta-beta-alpha zinc fingers"/>
    <property type="match status" value="3"/>
</dbReference>
<dbReference type="InParanoid" id="A0A6P8I480"/>
<keyword evidence="2" id="KW-0489">Methyltransferase</keyword>
<organism evidence="17 18">
    <name type="scientific">Actinia tenebrosa</name>
    <name type="common">Australian red waratah sea anemone</name>
    <dbReference type="NCBI Taxonomy" id="6105"/>
    <lineage>
        <taxon>Eukaryota</taxon>
        <taxon>Metazoa</taxon>
        <taxon>Cnidaria</taxon>
        <taxon>Anthozoa</taxon>
        <taxon>Hexacorallia</taxon>
        <taxon>Actiniaria</taxon>
        <taxon>Actiniidae</taxon>
        <taxon>Actinia</taxon>
    </lineage>
</organism>
<dbReference type="KEGG" id="aten:116298928"/>
<keyword evidence="6" id="KW-0677">Repeat</keyword>
<dbReference type="PROSITE" id="PS50280">
    <property type="entry name" value="SET"/>
    <property type="match status" value="1"/>
</dbReference>
<proteinExistence type="predicted"/>
<keyword evidence="7 13" id="KW-0863">Zinc-finger</keyword>
<dbReference type="Gene3D" id="2.170.270.10">
    <property type="entry name" value="SET domain"/>
    <property type="match status" value="1"/>
</dbReference>
<dbReference type="InterPro" id="IPR046341">
    <property type="entry name" value="SET_dom_sf"/>
</dbReference>
<keyword evidence="3" id="KW-0808">Transferase</keyword>
<evidence type="ECO:0000256" key="2">
    <source>
        <dbReference type="ARBA" id="ARBA00022603"/>
    </source>
</evidence>
<comment type="subcellular location">
    <subcellularLocation>
        <location evidence="1">Nucleus</location>
    </subcellularLocation>
</comment>
<keyword evidence="11" id="KW-0804">Transcription</keyword>
<evidence type="ECO:0000256" key="13">
    <source>
        <dbReference type="PROSITE-ProRule" id="PRU00042"/>
    </source>
</evidence>
<evidence type="ECO:0000256" key="14">
    <source>
        <dbReference type="SAM" id="MobiDB-lite"/>
    </source>
</evidence>
<dbReference type="PANTHER" id="PTHR16515:SF49">
    <property type="entry name" value="GASTRULA ZINC FINGER PROTEIN XLCGF49.1-LIKE-RELATED"/>
    <property type="match status" value="1"/>
</dbReference>
<dbReference type="SMART" id="SM00317">
    <property type="entry name" value="SET"/>
    <property type="match status" value="1"/>
</dbReference>
<dbReference type="InterPro" id="IPR036236">
    <property type="entry name" value="Znf_C2H2_sf"/>
</dbReference>
<dbReference type="Gene3D" id="3.30.160.60">
    <property type="entry name" value="Classic Zinc Finger"/>
    <property type="match status" value="6"/>
</dbReference>
<dbReference type="RefSeq" id="XP_031563369.1">
    <property type="nucleotide sequence ID" value="XM_031707509.1"/>
</dbReference>
<evidence type="ECO:0000256" key="4">
    <source>
        <dbReference type="ARBA" id="ARBA00022691"/>
    </source>
</evidence>
<evidence type="ECO:0000313" key="18">
    <source>
        <dbReference type="RefSeq" id="XP_031563369.1"/>
    </source>
</evidence>
<name>A0A6P8I480_ACTTE</name>
<dbReference type="PROSITE" id="PS50157">
    <property type="entry name" value="ZINC_FINGER_C2H2_2"/>
    <property type="match status" value="5"/>
</dbReference>
<evidence type="ECO:0000256" key="1">
    <source>
        <dbReference type="ARBA" id="ARBA00004123"/>
    </source>
</evidence>
<dbReference type="PROSITE" id="PS00028">
    <property type="entry name" value="ZINC_FINGER_C2H2_1"/>
    <property type="match status" value="5"/>
</dbReference>
<keyword evidence="8" id="KW-0862">Zinc</keyword>
<dbReference type="Pfam" id="PF21549">
    <property type="entry name" value="PRDM2_PR"/>
    <property type="match status" value="1"/>
</dbReference>
<dbReference type="Pfam" id="PF00096">
    <property type="entry name" value="zf-C2H2"/>
    <property type="match status" value="4"/>
</dbReference>
<feature type="domain" description="C2H2-type" evidence="15">
    <location>
        <begin position="380"/>
        <end position="407"/>
    </location>
</feature>
<protein>
    <submittedName>
        <fullName evidence="18">Histone-lysine N-methyltransferase PRDM9-like</fullName>
    </submittedName>
</protein>
<dbReference type="InterPro" id="IPR050331">
    <property type="entry name" value="Zinc_finger"/>
</dbReference>
<dbReference type="Proteomes" id="UP000515163">
    <property type="component" value="Unplaced"/>
</dbReference>
<feature type="domain" description="C2H2-type" evidence="15">
    <location>
        <begin position="408"/>
        <end position="433"/>
    </location>
</feature>
<keyword evidence="5" id="KW-0479">Metal-binding</keyword>
<gene>
    <name evidence="18" type="primary">LOC116298928</name>
</gene>
<evidence type="ECO:0000313" key="17">
    <source>
        <dbReference type="Proteomes" id="UP000515163"/>
    </source>
</evidence>
<dbReference type="AlphaFoldDB" id="A0A6P8I480"/>
<dbReference type="CDD" id="cd19193">
    <property type="entry name" value="PR-SET_PRDM7_9"/>
    <property type="match status" value="1"/>
</dbReference>
<keyword evidence="4" id="KW-0949">S-adenosyl-L-methionine</keyword>
<dbReference type="GeneID" id="116298928"/>
<keyword evidence="10" id="KW-0238">DNA-binding</keyword>
<dbReference type="InterPro" id="IPR044417">
    <property type="entry name" value="PRDM7_9_PR-SET"/>
</dbReference>
<dbReference type="FunFam" id="3.30.160.60:FF:001872">
    <property type="entry name" value="Zinc finger protein"/>
    <property type="match status" value="1"/>
</dbReference>
<feature type="domain" description="C2H2-type" evidence="15">
    <location>
        <begin position="296"/>
        <end position="323"/>
    </location>
</feature>
<keyword evidence="12" id="KW-0539">Nucleus</keyword>
<dbReference type="OrthoDB" id="40579at2759"/>